<dbReference type="Proteomes" id="UP001500051">
    <property type="component" value="Unassembled WGS sequence"/>
</dbReference>
<dbReference type="SUPFAM" id="SSF56534">
    <property type="entry name" value="Aromatic aminoacid monoxygenases, catalytic and oligomerization domains"/>
    <property type="match status" value="1"/>
</dbReference>
<comment type="cofactor">
    <cofactor evidence="1">
        <name>Fe(2+)</name>
        <dbReference type="ChEBI" id="CHEBI:29033"/>
    </cofactor>
</comment>
<keyword evidence="6" id="KW-0503">Monooxygenase</keyword>
<sequence>MFEEAQLYSPVSHHDDGTVEVHLGADHPGFHDADYRARRNAIAARAVAWRPGEPLPRIDYTDGETAIWCQVSAELSEKHRRRAHPEYLAAKERLGLPTDRIPQLDEVSVALQALTGFRYVAAPGLVELREFYSSLGDRVFHSTQYVRHPSQPLYTPEPDVIHEVLGHGNQLASPRFAEVTRAAGAAVARAERAETVQVIADVFWFTMEFGVMYDRGELKAYGAGICSSYGEIDEFAEMEIRPLELTAMATQHYDITTYQPVLFAAESVDHLEDVVGAFFAGCDDDAPERLGAVTAVPTGS</sequence>
<evidence type="ECO:0000256" key="6">
    <source>
        <dbReference type="ARBA" id="ARBA00023033"/>
    </source>
</evidence>
<evidence type="ECO:0000256" key="2">
    <source>
        <dbReference type="ARBA" id="ARBA00009712"/>
    </source>
</evidence>
<gene>
    <name evidence="8" type="ORF">GCM10022204_06650</name>
</gene>
<dbReference type="EMBL" id="BAAAYX010000002">
    <property type="protein sequence ID" value="GAA3693631.1"/>
    <property type="molecule type" value="Genomic_DNA"/>
</dbReference>
<keyword evidence="3" id="KW-0479">Metal-binding</keyword>
<dbReference type="InterPro" id="IPR036951">
    <property type="entry name" value="ArAA_hydroxylase_sf"/>
</dbReference>
<comment type="caution">
    <text evidence="8">The sequence shown here is derived from an EMBL/GenBank/DDBJ whole genome shotgun (WGS) entry which is preliminary data.</text>
</comment>
<dbReference type="NCBIfam" id="NF008877">
    <property type="entry name" value="PRK11913.1-2"/>
    <property type="match status" value="1"/>
</dbReference>
<keyword evidence="4" id="KW-0560">Oxidoreductase</keyword>
<dbReference type="Gene3D" id="1.10.800.10">
    <property type="entry name" value="Aromatic amino acid hydroxylase"/>
    <property type="match status" value="1"/>
</dbReference>
<keyword evidence="9" id="KW-1185">Reference proteome</keyword>
<evidence type="ECO:0000313" key="8">
    <source>
        <dbReference type="EMBL" id="GAA3693631.1"/>
    </source>
</evidence>
<reference evidence="9" key="1">
    <citation type="journal article" date="2019" name="Int. J. Syst. Evol. Microbiol.">
        <title>The Global Catalogue of Microorganisms (GCM) 10K type strain sequencing project: providing services to taxonomists for standard genome sequencing and annotation.</title>
        <authorList>
            <consortium name="The Broad Institute Genomics Platform"/>
            <consortium name="The Broad Institute Genome Sequencing Center for Infectious Disease"/>
            <person name="Wu L."/>
            <person name="Ma J."/>
        </authorList>
    </citation>
    <scope>NUCLEOTIDE SEQUENCE [LARGE SCALE GENOMIC DNA]</scope>
    <source>
        <strain evidence="9">JCM 16548</strain>
    </source>
</reference>
<dbReference type="Pfam" id="PF00351">
    <property type="entry name" value="Biopterin_H"/>
    <property type="match status" value="1"/>
</dbReference>
<evidence type="ECO:0000256" key="3">
    <source>
        <dbReference type="ARBA" id="ARBA00022723"/>
    </source>
</evidence>
<dbReference type="RefSeq" id="WP_344810845.1">
    <property type="nucleotide sequence ID" value="NZ_BAAAYX010000002.1"/>
</dbReference>
<dbReference type="InterPro" id="IPR019774">
    <property type="entry name" value="Aromatic-AA_hydroxylase_C"/>
</dbReference>
<name>A0ABP7CRY1_9ACTN</name>
<dbReference type="InterPro" id="IPR036329">
    <property type="entry name" value="Aro-AA_hydroxylase_C_sf"/>
</dbReference>
<evidence type="ECO:0000256" key="5">
    <source>
        <dbReference type="ARBA" id="ARBA00023004"/>
    </source>
</evidence>
<evidence type="ECO:0000313" key="9">
    <source>
        <dbReference type="Proteomes" id="UP001500051"/>
    </source>
</evidence>
<dbReference type="PANTHER" id="PTHR11473:SF24">
    <property type="entry name" value="PHENYLALANINE-4-HYDROXYLASE"/>
    <property type="match status" value="1"/>
</dbReference>
<evidence type="ECO:0000259" key="7">
    <source>
        <dbReference type="PROSITE" id="PS51410"/>
    </source>
</evidence>
<dbReference type="PROSITE" id="PS51410">
    <property type="entry name" value="BH4_AAA_HYDROXYL_2"/>
    <property type="match status" value="1"/>
</dbReference>
<dbReference type="InterPro" id="IPR001273">
    <property type="entry name" value="ArAA_hydroxylase"/>
</dbReference>
<keyword evidence="5" id="KW-0408">Iron</keyword>
<accession>A0ABP7CRY1</accession>
<evidence type="ECO:0000256" key="4">
    <source>
        <dbReference type="ARBA" id="ARBA00023002"/>
    </source>
</evidence>
<feature type="domain" description="Biopterin-dependent aromatic amino acid hydroxylase family profile" evidence="7">
    <location>
        <begin position="1"/>
        <end position="300"/>
    </location>
</feature>
<comment type="similarity">
    <text evidence="2">Belongs to the biopterin-dependent aromatic amino acid hydroxylase family.</text>
</comment>
<dbReference type="PRINTS" id="PR00372">
    <property type="entry name" value="FYWHYDRXLASE"/>
</dbReference>
<evidence type="ECO:0000256" key="1">
    <source>
        <dbReference type="ARBA" id="ARBA00001954"/>
    </source>
</evidence>
<protein>
    <recommendedName>
        <fullName evidence="7">Biopterin-dependent aromatic amino acid hydroxylase family profile domain-containing protein</fullName>
    </recommendedName>
</protein>
<dbReference type="PANTHER" id="PTHR11473">
    <property type="entry name" value="AROMATIC AMINO ACID HYDROXYLASE"/>
    <property type="match status" value="1"/>
</dbReference>
<proteinExistence type="inferred from homology"/>
<dbReference type="CDD" id="cd00361">
    <property type="entry name" value="arom_aa_hydroxylase"/>
    <property type="match status" value="1"/>
</dbReference>
<organism evidence="8 9">
    <name type="scientific">Microlunatus aurantiacus</name>
    <dbReference type="NCBI Taxonomy" id="446786"/>
    <lineage>
        <taxon>Bacteria</taxon>
        <taxon>Bacillati</taxon>
        <taxon>Actinomycetota</taxon>
        <taxon>Actinomycetes</taxon>
        <taxon>Propionibacteriales</taxon>
        <taxon>Propionibacteriaceae</taxon>
        <taxon>Microlunatus</taxon>
    </lineage>
</organism>